<organism evidence="2 3">
    <name type="scientific">Mycobacterium kansasii</name>
    <dbReference type="NCBI Taxonomy" id="1768"/>
    <lineage>
        <taxon>Bacteria</taxon>
        <taxon>Bacillati</taxon>
        <taxon>Actinomycetota</taxon>
        <taxon>Actinomycetes</taxon>
        <taxon>Mycobacteriales</taxon>
        <taxon>Mycobacteriaceae</taxon>
        <taxon>Mycobacterium</taxon>
    </lineage>
</organism>
<dbReference type="AlphaFoldDB" id="A0A1V3WBH5"/>
<evidence type="ECO:0000256" key="1">
    <source>
        <dbReference type="SAM" id="MobiDB-lite"/>
    </source>
</evidence>
<dbReference type="EMBL" id="MVBN01000016">
    <property type="protein sequence ID" value="OOK63786.1"/>
    <property type="molecule type" value="Genomic_DNA"/>
</dbReference>
<dbReference type="Proteomes" id="UP000188532">
    <property type="component" value="Unassembled WGS sequence"/>
</dbReference>
<feature type="region of interest" description="Disordered" evidence="1">
    <location>
        <begin position="83"/>
        <end position="176"/>
    </location>
</feature>
<name>A0A1V3WBH5_MYCKA</name>
<feature type="compositionally biased region" description="Low complexity" evidence="1">
    <location>
        <begin position="213"/>
        <end position="229"/>
    </location>
</feature>
<gene>
    <name evidence="2" type="ORF">BZL29_8450</name>
</gene>
<accession>A0A1V3WBH5</accession>
<evidence type="ECO:0000313" key="2">
    <source>
        <dbReference type="EMBL" id="OOK63786.1"/>
    </source>
</evidence>
<comment type="caution">
    <text evidence="2">The sequence shown here is derived from an EMBL/GenBank/DDBJ whole genome shotgun (WGS) entry which is preliminary data.</text>
</comment>
<proteinExistence type="predicted"/>
<feature type="region of interest" description="Disordered" evidence="1">
    <location>
        <begin position="1"/>
        <end position="36"/>
    </location>
</feature>
<protein>
    <submittedName>
        <fullName evidence="2">Putative type III restriction enzyme, res subunit</fullName>
    </submittedName>
</protein>
<feature type="compositionally biased region" description="Basic and acidic residues" evidence="1">
    <location>
        <begin position="95"/>
        <end position="110"/>
    </location>
</feature>
<evidence type="ECO:0000313" key="3">
    <source>
        <dbReference type="Proteomes" id="UP000188532"/>
    </source>
</evidence>
<reference evidence="2 3" key="1">
    <citation type="submission" date="2017-02" db="EMBL/GenBank/DDBJ databases">
        <title>Complete genome sequences of Mycobacterium kansasii strains isolated from rhesus macaques.</title>
        <authorList>
            <person name="Panda A."/>
            <person name="Nagaraj S."/>
            <person name="Zhao X."/>
            <person name="Tettelin H."/>
            <person name="Detolla L.J."/>
        </authorList>
    </citation>
    <scope>NUCLEOTIDE SEQUENCE [LARGE SCALE GENOMIC DNA]</scope>
    <source>
        <strain evidence="2 3">11-3469</strain>
    </source>
</reference>
<feature type="region of interest" description="Disordered" evidence="1">
    <location>
        <begin position="195"/>
        <end position="235"/>
    </location>
</feature>
<sequence length="235" mass="25666">MLAVATSDVRPLPTKPAQSTVSCSPHAAAVPPRRRPGRRKTIMAGLYIKELILRDDVKQCLIVAPAAGRAVAGRAVLQVRAALRPPDQSAHRRQREPQRLRDQPAADRPHGSAVPQRGAAKAAQGHRVGPGDRRRGHRMGRTTSAPSWKDQTLPTRRAARQNHPPPATDDRHPHSGKEEDFQLFLTLLDRDRFEGKHKKTADTSASCGAWSKKSCSPSKARNSSRSASPRPCPTS</sequence>
<feature type="compositionally biased region" description="Polar residues" evidence="1">
    <location>
        <begin position="141"/>
        <end position="154"/>
    </location>
</feature>